<dbReference type="Proteomes" id="UP001165960">
    <property type="component" value="Unassembled WGS sequence"/>
</dbReference>
<protein>
    <submittedName>
        <fullName evidence="1">ESCRT-III subunit protein snf7</fullName>
    </submittedName>
</protein>
<organism evidence="1 2">
    <name type="scientific">Entomophthora muscae</name>
    <dbReference type="NCBI Taxonomy" id="34485"/>
    <lineage>
        <taxon>Eukaryota</taxon>
        <taxon>Fungi</taxon>
        <taxon>Fungi incertae sedis</taxon>
        <taxon>Zoopagomycota</taxon>
        <taxon>Entomophthoromycotina</taxon>
        <taxon>Entomophthoromycetes</taxon>
        <taxon>Entomophthorales</taxon>
        <taxon>Entomophthoraceae</taxon>
        <taxon>Entomophthora</taxon>
    </lineage>
</organism>
<comment type="caution">
    <text evidence="1">The sequence shown here is derived from an EMBL/GenBank/DDBJ whole genome shotgun (WGS) entry which is preliminary data.</text>
</comment>
<dbReference type="EMBL" id="QTSX02000022">
    <property type="protein sequence ID" value="KAJ9089963.1"/>
    <property type="molecule type" value="Genomic_DNA"/>
</dbReference>
<keyword evidence="2" id="KW-1185">Reference proteome</keyword>
<gene>
    <name evidence="1" type="primary">SNF7_1</name>
    <name evidence="1" type="ORF">DSO57_1007530</name>
</gene>
<reference evidence="1" key="1">
    <citation type="submission" date="2022-04" db="EMBL/GenBank/DDBJ databases">
        <title>Genome of the entomopathogenic fungus Entomophthora muscae.</title>
        <authorList>
            <person name="Elya C."/>
            <person name="Lovett B.R."/>
            <person name="Lee E."/>
            <person name="Macias A.M."/>
            <person name="Hajek A.E."/>
            <person name="De Bivort B.L."/>
            <person name="Kasson M.T."/>
            <person name="De Fine Licht H.H."/>
            <person name="Stajich J.E."/>
        </authorList>
    </citation>
    <scope>NUCLEOTIDE SEQUENCE</scope>
    <source>
        <strain evidence="1">Berkeley</strain>
    </source>
</reference>
<evidence type="ECO:0000313" key="1">
    <source>
        <dbReference type="EMBL" id="KAJ9089963.1"/>
    </source>
</evidence>
<proteinExistence type="predicted"/>
<sequence length="216" mass="24552">MSWLFGKPRAQTVAKESITKLKESSLILEKRENYLQTQIDKEVKSAKAHLAKNNKRKALEALKRKKQWEEQINKLANTRLNVDTLLMTIENSKVDLETVKVMKQGAEAMKVMQSEMKIEKVEDAMDDVRDQMANAQTISEALSEPIGSGVDFDEDELLKELEEFESELIDSQLGDAIAPPVFIPQHEQVHSSSMKNSTTDEKEQEEFAQLQAELAM</sequence>
<accession>A0ACC2USC0</accession>
<name>A0ACC2USC0_9FUNG</name>
<evidence type="ECO:0000313" key="2">
    <source>
        <dbReference type="Proteomes" id="UP001165960"/>
    </source>
</evidence>